<keyword evidence="1" id="KW-0233">DNA recombination</keyword>
<dbReference type="EMBL" id="CP017637">
    <property type="protein sequence ID" value="APG12039.1"/>
    <property type="molecule type" value="Genomic_DNA"/>
</dbReference>
<dbReference type="RefSeq" id="WP_071913997.1">
    <property type="nucleotide sequence ID" value="NZ_CP017637.1"/>
</dbReference>
<evidence type="ECO:0000313" key="3">
    <source>
        <dbReference type="Proteomes" id="UP000181962"/>
    </source>
</evidence>
<protein>
    <recommendedName>
        <fullName evidence="4">Tyr recombinase domain-containing protein</fullName>
    </recommendedName>
</protein>
<sequence>MTLSEKIVGHIERTVSAWEAFHAEVILRLLSAHFATCTGGFLHATGEQLATFLRLRGNADTTFARRLSTLKLIFATLVEWRMIESNPAMDVVRPAIGDKAPDFNVSLAAIERVISHQTSLVERYRGPKIHTEWLILALCHLLAAGVFLVEVEGLIVRDLHTDHVLAGRGGPRERPVFLSAEAAGAIGAAVHSGRQLPPAPEAPLLVTKRGNAPDVRGVWKYVQRSINRAGLNEPGLTPAKLHRGAAKVILDNGFGWEAARFPSAYRRIPLSASRPSIDEMEQAIKRNHPFELG</sequence>
<proteinExistence type="predicted"/>
<dbReference type="GO" id="GO:0003677">
    <property type="term" value="F:DNA binding"/>
    <property type="evidence" value="ECO:0007669"/>
    <property type="project" value="InterPro"/>
</dbReference>
<dbReference type="SUPFAM" id="SSF56349">
    <property type="entry name" value="DNA breaking-rejoining enzymes"/>
    <property type="match status" value="1"/>
</dbReference>
<dbReference type="InterPro" id="IPR013762">
    <property type="entry name" value="Integrase-like_cat_sf"/>
</dbReference>
<accession>A0A1L3FFG2</accession>
<gene>
    <name evidence="2" type="ORF">BKD09_27250</name>
</gene>
<dbReference type="Proteomes" id="UP000181962">
    <property type="component" value="Chromosome"/>
</dbReference>
<dbReference type="AlphaFoldDB" id="A0A1L3FFG2"/>
<dbReference type="GO" id="GO:0015074">
    <property type="term" value="P:DNA integration"/>
    <property type="evidence" value="ECO:0007669"/>
    <property type="project" value="InterPro"/>
</dbReference>
<dbReference type="Gene3D" id="1.10.443.10">
    <property type="entry name" value="Intergrase catalytic core"/>
    <property type="match status" value="1"/>
</dbReference>
<evidence type="ECO:0000313" key="2">
    <source>
        <dbReference type="EMBL" id="APG12039.1"/>
    </source>
</evidence>
<dbReference type="InterPro" id="IPR011010">
    <property type="entry name" value="DNA_brk_join_enz"/>
</dbReference>
<evidence type="ECO:0008006" key="4">
    <source>
        <dbReference type="Google" id="ProtNLM"/>
    </source>
</evidence>
<dbReference type="GO" id="GO:0006310">
    <property type="term" value="P:DNA recombination"/>
    <property type="evidence" value="ECO:0007669"/>
    <property type="project" value="UniProtKB-KW"/>
</dbReference>
<name>A0A1L3FFG2_BRAJP</name>
<reference evidence="2 3" key="1">
    <citation type="submission" date="2016-11" db="EMBL/GenBank/DDBJ databases">
        <title>Complete Genome Sequence of Bradyrhizobium sp. strain J5, an isolated from soybean nodule in Hokkaido.</title>
        <authorList>
            <person name="Kanehara K."/>
        </authorList>
    </citation>
    <scope>NUCLEOTIDE SEQUENCE [LARGE SCALE GENOMIC DNA]</scope>
    <source>
        <strain evidence="2 3">J5</strain>
    </source>
</reference>
<organism evidence="2 3">
    <name type="scientific">Bradyrhizobium japonicum</name>
    <dbReference type="NCBI Taxonomy" id="375"/>
    <lineage>
        <taxon>Bacteria</taxon>
        <taxon>Pseudomonadati</taxon>
        <taxon>Pseudomonadota</taxon>
        <taxon>Alphaproteobacteria</taxon>
        <taxon>Hyphomicrobiales</taxon>
        <taxon>Nitrobacteraceae</taxon>
        <taxon>Bradyrhizobium</taxon>
    </lineage>
</organism>
<evidence type="ECO:0000256" key="1">
    <source>
        <dbReference type="ARBA" id="ARBA00023172"/>
    </source>
</evidence>